<organism evidence="1 2">
    <name type="scientific">Paramecium octaurelia</name>
    <dbReference type="NCBI Taxonomy" id="43137"/>
    <lineage>
        <taxon>Eukaryota</taxon>
        <taxon>Sar</taxon>
        <taxon>Alveolata</taxon>
        <taxon>Ciliophora</taxon>
        <taxon>Intramacronucleata</taxon>
        <taxon>Oligohymenophorea</taxon>
        <taxon>Peniculida</taxon>
        <taxon>Parameciidae</taxon>
        <taxon>Paramecium</taxon>
    </lineage>
</organism>
<proteinExistence type="predicted"/>
<protein>
    <submittedName>
        <fullName evidence="1">Uncharacterized protein</fullName>
    </submittedName>
</protein>
<evidence type="ECO:0000313" key="2">
    <source>
        <dbReference type="Proteomes" id="UP000683925"/>
    </source>
</evidence>
<dbReference type="Proteomes" id="UP000683925">
    <property type="component" value="Unassembled WGS sequence"/>
</dbReference>
<accession>A0A8S1YFQ4</accession>
<keyword evidence="2" id="KW-1185">Reference proteome</keyword>
<name>A0A8S1YFQ4_PAROT</name>
<gene>
    <name evidence="1" type="ORF">POCTA_138.1.T1500102</name>
</gene>
<reference evidence="1" key="1">
    <citation type="submission" date="2021-01" db="EMBL/GenBank/DDBJ databases">
        <authorList>
            <consortium name="Genoscope - CEA"/>
            <person name="William W."/>
        </authorList>
    </citation>
    <scope>NUCLEOTIDE SEQUENCE</scope>
</reference>
<comment type="caution">
    <text evidence="1">The sequence shown here is derived from an EMBL/GenBank/DDBJ whole genome shotgun (WGS) entry which is preliminary data.</text>
</comment>
<sequence>MFKSRFPGQFNNGVNPMQLHYNPIDHVGSIASLEKHLYVLQLQLQCYFQNIPKLQRKSQYQHQRLSMHIQS</sequence>
<dbReference type="AlphaFoldDB" id="A0A8S1YFQ4"/>
<evidence type="ECO:0000313" key="1">
    <source>
        <dbReference type="EMBL" id="CAD8210314.1"/>
    </source>
</evidence>
<dbReference type="EMBL" id="CAJJDP010000152">
    <property type="protein sequence ID" value="CAD8210314.1"/>
    <property type="molecule type" value="Genomic_DNA"/>
</dbReference>